<dbReference type="PANTHER" id="PTHR22255:SF1">
    <property type="entry name" value="LD32918P"/>
    <property type="match status" value="1"/>
</dbReference>
<feature type="domain" description="DUF7042" evidence="2">
    <location>
        <begin position="436"/>
        <end position="575"/>
    </location>
</feature>
<organism evidence="5 6">
    <name type="scientific">Biomphalaria glabrata</name>
    <name type="common">Bloodfluke planorb</name>
    <name type="synonym">Freshwater snail</name>
    <dbReference type="NCBI Taxonomy" id="6526"/>
    <lineage>
        <taxon>Eukaryota</taxon>
        <taxon>Metazoa</taxon>
        <taxon>Spiralia</taxon>
        <taxon>Lophotrochozoa</taxon>
        <taxon>Mollusca</taxon>
        <taxon>Gastropoda</taxon>
        <taxon>Heterobranchia</taxon>
        <taxon>Euthyneura</taxon>
        <taxon>Panpulmonata</taxon>
        <taxon>Hygrophila</taxon>
        <taxon>Lymnaeoidea</taxon>
        <taxon>Planorbidae</taxon>
        <taxon>Biomphalaria</taxon>
    </lineage>
</organism>
<evidence type="ECO:0000313" key="5">
    <source>
        <dbReference type="EnsemblMetazoa" id="BGLB002582-PC"/>
    </source>
</evidence>
<dbReference type="KEGG" id="bgt:106065122"/>
<feature type="domain" description="DUF7044" evidence="4">
    <location>
        <begin position="24"/>
        <end position="120"/>
    </location>
</feature>
<dbReference type="VEuPathDB" id="VectorBase:BGLAX_043368"/>
<feature type="chain" id="PRO_5012564612" evidence="1">
    <location>
        <begin position="24"/>
        <end position="656"/>
    </location>
</feature>
<dbReference type="InterPro" id="IPR055471">
    <property type="entry name" value="DUF7043"/>
</dbReference>
<evidence type="ECO:0000259" key="4">
    <source>
        <dbReference type="Pfam" id="PF23071"/>
    </source>
</evidence>
<evidence type="ECO:0000259" key="3">
    <source>
        <dbReference type="Pfam" id="PF23070"/>
    </source>
</evidence>
<feature type="domain" description="DUF7042" evidence="2">
    <location>
        <begin position="145"/>
        <end position="283"/>
    </location>
</feature>
<dbReference type="EnsemblMetazoa" id="BGLB002582-RC">
    <property type="protein sequence ID" value="BGLB002582-PC"/>
    <property type="gene ID" value="BGLB002582"/>
</dbReference>
<dbReference type="STRING" id="6526.A0A2C9JHG6"/>
<keyword evidence="1" id="KW-0732">Signal</keyword>
<gene>
    <name evidence="5" type="primary">106065122</name>
</gene>
<feature type="domain" description="DUF7043" evidence="3">
    <location>
        <begin position="294"/>
        <end position="387"/>
    </location>
</feature>
<dbReference type="AlphaFoldDB" id="A0A2C9JHG6"/>
<feature type="signal peptide" evidence="1">
    <location>
        <begin position="1"/>
        <end position="23"/>
    </location>
</feature>
<protein>
    <submittedName>
        <fullName evidence="5">Uncharacterized protein</fullName>
    </submittedName>
</protein>
<dbReference type="InterPro" id="IPR055470">
    <property type="entry name" value="DUF7042"/>
</dbReference>
<dbReference type="InterPro" id="IPR055472">
    <property type="entry name" value="DUF7044"/>
</dbReference>
<dbReference type="OrthoDB" id="9982946at2759"/>
<dbReference type="PANTHER" id="PTHR22255">
    <property type="entry name" value="LP06548P"/>
    <property type="match status" value="1"/>
</dbReference>
<evidence type="ECO:0000259" key="2">
    <source>
        <dbReference type="Pfam" id="PF23069"/>
    </source>
</evidence>
<dbReference type="Pfam" id="PF23071">
    <property type="entry name" value="DUF7044"/>
    <property type="match status" value="1"/>
</dbReference>
<sequence length="656" mass="76066">MESCLCISLVVICMMITLPAVRAACLFPSYYDGSWYHRESGSDTNLIISSSRGTWDTNRECYQLYMHPKTIAGGEGQNATLLLKRINANCYICMDVIYRSIYIMQYRRSECITRPDINLCPGMTRLPEHNEVVTMFKQVSPSMDCIASFEGLYQFTYEINEKGGGICNNSESILEACQTPGSPNYDNKDFTMKYRDCPDIQSSFRQTIRYKCMGTWVATMNNSTYTFVGLVHDETGVVQDKYKCLMTLRDQHSEDNTIRWGLSRFGDCRNLKSLEQSPIRIVLRRVAPKTSFMTPKCTLPRNITGNWFTQGIQFASDVWINDTHIHYKTMISQFEYEETWFSCQANLGTRYLMAKVVVGRCEISFVCFDLVPRHDGIVRYRVGRSTKLPFLLDERARDKEFLSDSFRETCSWQWLTFSRENVNWKYEVLVQNPPSPVICPIGGRYSFRQFSNDFFQLYDTRIRGMTLSPRNQINCLLNVSEFKSCDGDLSKLEIDASYCETVDYRGRPIGEYDEPDHILTCAGYWLEDMKSYLITYDEEDAISKFRCWVYERISWTDIAMSRSETARCPKNQNSRSYEIDGARLYLQLTETERLFDDCPPRFDSGIVTNAKPRSLYVLNSGSDYLNARGLWTIALLAVLCLYDIIFTKQHFLNNEI</sequence>
<dbReference type="Pfam" id="PF23070">
    <property type="entry name" value="DUF7043"/>
    <property type="match status" value="1"/>
</dbReference>
<dbReference type="VEuPathDB" id="VectorBase:BGLB002582"/>
<dbReference type="Proteomes" id="UP000076420">
    <property type="component" value="Unassembled WGS sequence"/>
</dbReference>
<evidence type="ECO:0000256" key="1">
    <source>
        <dbReference type="SAM" id="SignalP"/>
    </source>
</evidence>
<accession>A0A2C9JHG6</accession>
<name>A0A2C9JHG6_BIOGL</name>
<evidence type="ECO:0000313" key="6">
    <source>
        <dbReference type="Proteomes" id="UP000076420"/>
    </source>
</evidence>
<dbReference type="Pfam" id="PF23069">
    <property type="entry name" value="DUF7042"/>
    <property type="match status" value="2"/>
</dbReference>
<reference evidence="5" key="1">
    <citation type="submission" date="2020-05" db="UniProtKB">
        <authorList>
            <consortium name="EnsemblMetazoa"/>
        </authorList>
    </citation>
    <scope>IDENTIFICATION</scope>
    <source>
        <strain evidence="5">BB02</strain>
    </source>
</reference>
<dbReference type="GO" id="GO:0042060">
    <property type="term" value="P:wound healing"/>
    <property type="evidence" value="ECO:0007669"/>
    <property type="project" value="TreeGrafter"/>
</dbReference>
<proteinExistence type="predicted"/>